<proteinExistence type="predicted"/>
<dbReference type="GO" id="GO:0006631">
    <property type="term" value="P:fatty acid metabolic process"/>
    <property type="evidence" value="ECO:0007669"/>
    <property type="project" value="TreeGrafter"/>
</dbReference>
<accession>A0A8S4QXI2</accession>
<keyword evidence="2" id="KW-1185">Reference proteome</keyword>
<organism evidence="1 2">
    <name type="scientific">Pararge aegeria aegeria</name>
    <dbReference type="NCBI Taxonomy" id="348720"/>
    <lineage>
        <taxon>Eukaryota</taxon>
        <taxon>Metazoa</taxon>
        <taxon>Ecdysozoa</taxon>
        <taxon>Arthropoda</taxon>
        <taxon>Hexapoda</taxon>
        <taxon>Insecta</taxon>
        <taxon>Pterygota</taxon>
        <taxon>Neoptera</taxon>
        <taxon>Endopterygota</taxon>
        <taxon>Lepidoptera</taxon>
        <taxon>Glossata</taxon>
        <taxon>Ditrysia</taxon>
        <taxon>Papilionoidea</taxon>
        <taxon>Nymphalidae</taxon>
        <taxon>Satyrinae</taxon>
        <taxon>Satyrini</taxon>
        <taxon>Parargina</taxon>
        <taxon>Pararge</taxon>
    </lineage>
</organism>
<dbReference type="AlphaFoldDB" id="A0A8S4QXI2"/>
<dbReference type="GO" id="GO:0006072">
    <property type="term" value="P:glycerol-3-phosphate metabolic process"/>
    <property type="evidence" value="ECO:0007669"/>
    <property type="project" value="TreeGrafter"/>
</dbReference>
<dbReference type="InterPro" id="IPR022284">
    <property type="entry name" value="GPAT/DHAPAT"/>
</dbReference>
<name>A0A8S4QXI2_9NEOP</name>
<dbReference type="PANTHER" id="PTHR12563:SF23">
    <property type="entry name" value="BCDNA.GH07066"/>
    <property type="match status" value="1"/>
</dbReference>
<feature type="non-terminal residue" evidence="1">
    <location>
        <position position="140"/>
    </location>
</feature>
<reference evidence="1" key="1">
    <citation type="submission" date="2022-03" db="EMBL/GenBank/DDBJ databases">
        <authorList>
            <person name="Lindestad O."/>
        </authorList>
    </citation>
    <scope>NUCLEOTIDE SEQUENCE</scope>
</reference>
<feature type="non-terminal residue" evidence="1">
    <location>
        <position position="1"/>
    </location>
</feature>
<dbReference type="PANTHER" id="PTHR12563">
    <property type="entry name" value="GLYCEROL-3-PHOSPHATE ACYLTRANSFERASE"/>
    <property type="match status" value="1"/>
</dbReference>
<dbReference type="EMBL" id="CAKXAJ010021761">
    <property type="protein sequence ID" value="CAH2226657.1"/>
    <property type="molecule type" value="Genomic_DNA"/>
</dbReference>
<dbReference type="OrthoDB" id="5962536at2759"/>
<dbReference type="GO" id="GO:0004366">
    <property type="term" value="F:glycerol-3-phosphate O-acyltransferase activity"/>
    <property type="evidence" value="ECO:0007669"/>
    <property type="project" value="TreeGrafter"/>
</dbReference>
<evidence type="ECO:0000313" key="1">
    <source>
        <dbReference type="EMBL" id="CAH2226657.1"/>
    </source>
</evidence>
<dbReference type="Proteomes" id="UP000838756">
    <property type="component" value="Unassembled WGS sequence"/>
</dbReference>
<comment type="caution">
    <text evidence="1">The sequence shown here is derived from an EMBL/GenBank/DDBJ whole genome shotgun (WGS) entry which is preliminary data.</text>
</comment>
<sequence>VVKDERFQRAIQDTTQEELKKTANGSHRGQDTFTTARRRIEARAMKVLANISSAMSTHVLRLVAWVCHKAVRRIAGGGCGTRAACVERLRRAKAAGLPLVFVPLHRSHFDYILVTFTLYLTGLRPPLVAAGDNMRIPFFG</sequence>
<dbReference type="GO" id="GO:0019432">
    <property type="term" value="P:triglyceride biosynthetic process"/>
    <property type="evidence" value="ECO:0007669"/>
    <property type="project" value="TreeGrafter"/>
</dbReference>
<dbReference type="GO" id="GO:0031966">
    <property type="term" value="C:mitochondrial membrane"/>
    <property type="evidence" value="ECO:0007669"/>
    <property type="project" value="TreeGrafter"/>
</dbReference>
<evidence type="ECO:0000313" key="2">
    <source>
        <dbReference type="Proteomes" id="UP000838756"/>
    </source>
</evidence>
<dbReference type="GO" id="GO:0008654">
    <property type="term" value="P:phospholipid biosynthetic process"/>
    <property type="evidence" value="ECO:0007669"/>
    <property type="project" value="TreeGrafter"/>
</dbReference>
<gene>
    <name evidence="1" type="primary">jg23802</name>
    <name evidence="1" type="ORF">PAEG_LOCUS7352</name>
</gene>
<protein>
    <submittedName>
        <fullName evidence="1">Jg23802 protein</fullName>
    </submittedName>
</protein>